<feature type="domain" description="DUF6242" evidence="2">
    <location>
        <begin position="68"/>
        <end position="170"/>
    </location>
</feature>
<dbReference type="PROSITE" id="PS51257">
    <property type="entry name" value="PROKAR_LIPOPROTEIN"/>
    <property type="match status" value="1"/>
</dbReference>
<keyword evidence="1" id="KW-0812">Transmembrane</keyword>
<feature type="transmembrane region" description="Helical" evidence="1">
    <location>
        <begin position="7"/>
        <end position="24"/>
    </location>
</feature>
<dbReference type="AlphaFoldDB" id="A0A5C8FVW8"/>
<protein>
    <submittedName>
        <fullName evidence="3">Exo-alpha-sialidase</fullName>
    </submittedName>
</protein>
<comment type="caution">
    <text evidence="3">The sequence shown here is derived from an EMBL/GenBank/DDBJ whole genome shotgun (WGS) entry which is preliminary data.</text>
</comment>
<organism evidence="3 4">
    <name type="scientific">Brachyspira aalborgi</name>
    <dbReference type="NCBI Taxonomy" id="29522"/>
    <lineage>
        <taxon>Bacteria</taxon>
        <taxon>Pseudomonadati</taxon>
        <taxon>Spirochaetota</taxon>
        <taxon>Spirochaetia</taxon>
        <taxon>Brachyspirales</taxon>
        <taxon>Brachyspiraceae</taxon>
        <taxon>Brachyspira</taxon>
    </lineage>
</organism>
<keyword evidence="1" id="KW-1133">Transmembrane helix</keyword>
<sequence length="402" mass="44189">MKKAKNLLLISIGVIFIGMIILYSCRSYTGPVKKVDGDKLDNNLDSGSEEEDYFDTINNCIIPALTVTKNNTLIAAIGDKNNAGKILIKTSKNGGTNWSACNGNIKNDYITTGFAHPFFINCHNGDILLGISTTNETENIVSFYRSTTEGASWNKESAKIEMPTSAQSENDKIGKLTPQHAFATYGNGLALRHNGNANTLLFPYYYIASTGSGVISTMISTDNGANWKAYGNDQGPYASYGAKFIEIENGNILYFLNGKDRKIAWFSSKNKGQSSSLTKAFFESSLGKPMYADFVRYEFDGTDISNKSKHVLVAFSEDTTGYKVMMSTDDFKEGTNGTKIVGSKAKTVGTSSEYHDVYPAITVLRDGTICTLAAENYDIIFRSFDFAYLSNSETNTYKVKLW</sequence>
<accession>A0A5C8FVW8</accession>
<name>A0A5C8FVW8_9SPIR</name>
<dbReference type="RefSeq" id="WP_147531579.1">
    <property type="nucleotide sequence ID" value="NZ_SAYI01000021.1"/>
</dbReference>
<evidence type="ECO:0000256" key="1">
    <source>
        <dbReference type="SAM" id="Phobius"/>
    </source>
</evidence>
<keyword evidence="1" id="KW-0472">Membrane</keyword>
<dbReference type="EMBL" id="SAYI01000021">
    <property type="protein sequence ID" value="TXJ53796.1"/>
    <property type="molecule type" value="Genomic_DNA"/>
</dbReference>
<dbReference type="CDD" id="cd15482">
    <property type="entry name" value="Sialidase_non-viral"/>
    <property type="match status" value="1"/>
</dbReference>
<dbReference type="InterPro" id="IPR036278">
    <property type="entry name" value="Sialidase_sf"/>
</dbReference>
<dbReference type="Proteomes" id="UP000322327">
    <property type="component" value="Unassembled WGS sequence"/>
</dbReference>
<evidence type="ECO:0000259" key="2">
    <source>
        <dbReference type="Pfam" id="PF25852"/>
    </source>
</evidence>
<dbReference type="Gene3D" id="2.120.10.10">
    <property type="match status" value="1"/>
</dbReference>
<reference evidence="3 4" key="1">
    <citation type="journal article" date="1992" name="Lakartidningen">
        <title>[Penicillin V and not amoxicillin is the first choice preparation in acute otitis].</title>
        <authorList>
            <person name="Kamme C."/>
            <person name="Lundgren K."/>
            <person name="Prellner K."/>
        </authorList>
    </citation>
    <scope>NUCLEOTIDE SEQUENCE [LARGE SCALE GENOMIC DNA]</scope>
    <source>
        <strain evidence="3 4">PC3053II</strain>
    </source>
</reference>
<dbReference type="SUPFAM" id="SSF50939">
    <property type="entry name" value="Sialidases"/>
    <property type="match status" value="1"/>
</dbReference>
<dbReference type="InterPro" id="IPR058667">
    <property type="entry name" value="DUF6242_C"/>
</dbReference>
<proteinExistence type="predicted"/>
<evidence type="ECO:0000313" key="3">
    <source>
        <dbReference type="EMBL" id="TXJ53796.1"/>
    </source>
</evidence>
<gene>
    <name evidence="3" type="ORF">EPJ76_10305</name>
</gene>
<evidence type="ECO:0000313" key="4">
    <source>
        <dbReference type="Proteomes" id="UP000322327"/>
    </source>
</evidence>
<dbReference type="Pfam" id="PF25852">
    <property type="entry name" value="DUF6242_C"/>
    <property type="match status" value="1"/>
</dbReference>